<dbReference type="InterPro" id="IPR002525">
    <property type="entry name" value="Transp_IS110-like_N"/>
</dbReference>
<dbReference type="GO" id="GO:0003677">
    <property type="term" value="F:DNA binding"/>
    <property type="evidence" value="ECO:0007669"/>
    <property type="project" value="InterPro"/>
</dbReference>
<dbReference type="InterPro" id="IPR003346">
    <property type="entry name" value="Transposase_20"/>
</dbReference>
<dbReference type="PANTHER" id="PTHR33055">
    <property type="entry name" value="TRANSPOSASE FOR INSERTION SEQUENCE ELEMENT IS1111A"/>
    <property type="match status" value="1"/>
</dbReference>
<accession>A0A2N9JCJ5</accession>
<dbReference type="KEGG" id="mgg:MPLG2_0224"/>
<feature type="domain" description="Transposase IS110-like N-terminal" evidence="1">
    <location>
        <begin position="9"/>
        <end position="156"/>
    </location>
</feature>
<evidence type="ECO:0000313" key="3">
    <source>
        <dbReference type="EMBL" id="SPD85260.1"/>
    </source>
</evidence>
<evidence type="ECO:0000313" key="4">
    <source>
        <dbReference type="Proteomes" id="UP000238164"/>
    </source>
</evidence>
<dbReference type="GO" id="GO:0004803">
    <property type="term" value="F:transposase activity"/>
    <property type="evidence" value="ECO:0007669"/>
    <property type="project" value="InterPro"/>
</dbReference>
<dbReference type="PANTHER" id="PTHR33055:SF16">
    <property type="entry name" value="TRANSPOSASE FOR INSERTION SEQUENCE ELEMENT IS1547"/>
    <property type="match status" value="1"/>
</dbReference>
<dbReference type="CDD" id="cd00093">
    <property type="entry name" value="HTH_XRE"/>
    <property type="match status" value="1"/>
</dbReference>
<dbReference type="EMBL" id="LT985188">
    <property type="protein sequence ID" value="SPD85260.1"/>
    <property type="molecule type" value="Genomic_DNA"/>
</dbReference>
<dbReference type="Proteomes" id="UP000238164">
    <property type="component" value="Chromosome 1"/>
</dbReference>
<dbReference type="AlphaFoldDB" id="A0A2N9JCJ5"/>
<dbReference type="GO" id="GO:0006313">
    <property type="term" value="P:DNA transposition"/>
    <property type="evidence" value="ECO:0007669"/>
    <property type="project" value="InterPro"/>
</dbReference>
<sequence>MTSQRLVVAGADTHSQTHHVAVLDAGTGALLGDRQFPATLAGYRAILAFISDFGAVVRFGIEGTNSYGAGLTRHAVAAGVEVREVIRPNRAERRLHGKSDPLDAITAARVVMAGEALPTPKSSDGPIESIRVLHLARDSAVKARANVLRQIAMILVSAPVEQRERPHQLGEKALLNTLRRSRPNHPSHGVEHATAVSLRSLARRHHHLSEEIDDLTDHLRDLVAHAAPALLAAKGVGVVTAAQLLITTGDNPARITSKAAFAALTGVAPIPASSGKTTRHRLNRGGDRRANNAIHTIALVRMSMDPRTKTYITKKRGEGKTKLEAIRCLKRHLANELFTLITNPPEVPDISDLRPARQARGLSLQTVADHFGVWPMHISTIERGKRHDDDLANRYRQWLNAA</sequence>
<evidence type="ECO:0000259" key="1">
    <source>
        <dbReference type="Pfam" id="PF01548"/>
    </source>
</evidence>
<reference evidence="3 4" key="1">
    <citation type="submission" date="2018-02" db="EMBL/GenBank/DDBJ databases">
        <authorList>
            <person name="Cohen D.B."/>
            <person name="Kent A.D."/>
        </authorList>
    </citation>
    <scope>NUCLEOTIDE SEQUENCE [LARGE SCALE GENOMIC DNA]</scope>
    <source>
        <strain evidence="3">1</strain>
    </source>
</reference>
<name>A0A2N9JCJ5_9ACTN</name>
<dbReference type="Pfam" id="PF02371">
    <property type="entry name" value="Transposase_20"/>
    <property type="match status" value="1"/>
</dbReference>
<dbReference type="Pfam" id="PF01548">
    <property type="entry name" value="DEDD_Tnp_IS110"/>
    <property type="match status" value="1"/>
</dbReference>
<dbReference type="InterPro" id="IPR047650">
    <property type="entry name" value="Transpos_IS110"/>
</dbReference>
<organism evidence="3 4">
    <name type="scientific">Micropruina glycogenica</name>
    <dbReference type="NCBI Taxonomy" id="75385"/>
    <lineage>
        <taxon>Bacteria</taxon>
        <taxon>Bacillati</taxon>
        <taxon>Actinomycetota</taxon>
        <taxon>Actinomycetes</taxon>
        <taxon>Propionibacteriales</taxon>
        <taxon>Nocardioidaceae</taxon>
        <taxon>Micropruina</taxon>
    </lineage>
</organism>
<evidence type="ECO:0000259" key="2">
    <source>
        <dbReference type="Pfam" id="PF02371"/>
    </source>
</evidence>
<dbReference type="SUPFAM" id="SSF47413">
    <property type="entry name" value="lambda repressor-like DNA-binding domains"/>
    <property type="match status" value="1"/>
</dbReference>
<dbReference type="InterPro" id="IPR001387">
    <property type="entry name" value="Cro/C1-type_HTH"/>
</dbReference>
<dbReference type="Gene3D" id="1.10.260.40">
    <property type="entry name" value="lambda repressor-like DNA-binding domains"/>
    <property type="match status" value="1"/>
</dbReference>
<dbReference type="InterPro" id="IPR010982">
    <property type="entry name" value="Lambda_DNA-bd_dom_sf"/>
</dbReference>
<keyword evidence="4" id="KW-1185">Reference proteome</keyword>
<proteinExistence type="predicted"/>
<dbReference type="RefSeq" id="WP_105184540.1">
    <property type="nucleotide sequence ID" value="NZ_BAAAGO010000012.1"/>
</dbReference>
<dbReference type="OrthoDB" id="4337860at2"/>
<feature type="domain" description="Transposase IS116/IS110/IS902 C-terminal" evidence="2">
    <location>
        <begin position="229"/>
        <end position="312"/>
    </location>
</feature>
<gene>
    <name evidence="3" type="ORF">MPLG2_0224</name>
</gene>
<protein>
    <submittedName>
        <fullName evidence="3">Uncharacterized protein</fullName>
    </submittedName>
</protein>
<dbReference type="NCBIfam" id="NF033542">
    <property type="entry name" value="transpos_IS110"/>
    <property type="match status" value="1"/>
</dbReference>